<dbReference type="InterPro" id="IPR037000">
    <property type="entry name" value="Ski_DNA-bd_sf"/>
</dbReference>
<dbReference type="Proteomes" id="UP001163046">
    <property type="component" value="Unassembled WGS sequence"/>
</dbReference>
<gene>
    <name evidence="3" type="primary">SKIDA1</name>
    <name evidence="3" type="ORF">OS493_010943</name>
</gene>
<evidence type="ECO:0000259" key="2">
    <source>
        <dbReference type="Pfam" id="PF02437"/>
    </source>
</evidence>
<dbReference type="SUPFAM" id="SSF46955">
    <property type="entry name" value="Putative DNA-binding domain"/>
    <property type="match status" value="1"/>
</dbReference>
<feature type="region of interest" description="Disordered" evidence="1">
    <location>
        <begin position="293"/>
        <end position="312"/>
    </location>
</feature>
<dbReference type="InterPro" id="IPR003380">
    <property type="entry name" value="SKI/SNO/DAC"/>
</dbReference>
<sequence>MMSTETAPEETEEEKQLPQCGRLVFRGAELAYLNIDGEYMMPLAELLALVLPSTPRTTLFTRMEKMKVGRHFCQPEEIKLLKTVNGIHGSSANCTLLSKTEVDKYCSMYIDKPSELNGESTGDTNTEQVASEDSCVENVRKDKEETESTHQNNSATPNKLALLDKHKKSTPLKPKLKLTKVATAKNLNSRYSPDCQVNKTLTDNTSRAAIDGDLTSGSVNECGEGCFLASSSSEDHVNSSHTQSVELGANKKRVKNRDKSSEANKKMRKVAGGKKGSSDDLDIKEAFESPLKIPKRSELNGQESDKVNGTSQFRSSLCNNASVKKQDHFDALISDSSSNDSGFASTALSNASTPTKTDFSAGELSGLLRKDEDTIKKHASSPPCNLKLKTPKKNKAKGNHGKSLTLSPPALLLKRFEDSWLVEEKSPVNDEVTNCLHKPKVKPRKRALFEEVCGPAKPLFQQKQVNNEKKRRKPLTLKEEIGSEPLVTKDLILGERQGAGITTKKKFKRKQKGKLPNVKARKEQTLLNGQIIGPEKSSDFSAAKDEQKLECLPVEDTSPKCKLDIDKQTEEELLKKDAVLERLASKALAKFFAPSTSVTTPSTDVMPTKVSKPKPKKPKVATITKSVQLKTNCSFQILNLFPSTSLLTLQDGVLSPSFTMSCPKGVQPHSSHPLWNWHIGGPVVRSPPKSLKPAKTVQKEPLSRATLITNEVQKLKRIRRRKKPSTNNSLALASVSNSVASNETIADSKQSVSIAPEFKVPVCVASFNSIVSSAAVKVS</sequence>
<feature type="domain" description="SKI/SNO/DAC" evidence="2">
    <location>
        <begin position="8"/>
        <end position="108"/>
    </location>
</feature>
<dbReference type="Gene3D" id="3.10.260.20">
    <property type="entry name" value="Ski"/>
    <property type="match status" value="1"/>
</dbReference>
<evidence type="ECO:0000313" key="3">
    <source>
        <dbReference type="EMBL" id="KAJ7380228.1"/>
    </source>
</evidence>
<reference evidence="3" key="1">
    <citation type="submission" date="2023-01" db="EMBL/GenBank/DDBJ databases">
        <title>Genome assembly of the deep-sea coral Lophelia pertusa.</title>
        <authorList>
            <person name="Herrera S."/>
            <person name="Cordes E."/>
        </authorList>
    </citation>
    <scope>NUCLEOTIDE SEQUENCE</scope>
    <source>
        <strain evidence="3">USNM1676648</strain>
        <tissue evidence="3">Polyp</tissue>
    </source>
</reference>
<feature type="region of interest" description="Disordered" evidence="1">
    <location>
        <begin position="116"/>
        <end position="160"/>
    </location>
</feature>
<evidence type="ECO:0000256" key="1">
    <source>
        <dbReference type="SAM" id="MobiDB-lite"/>
    </source>
</evidence>
<evidence type="ECO:0000313" key="4">
    <source>
        <dbReference type="Proteomes" id="UP001163046"/>
    </source>
</evidence>
<dbReference type="AlphaFoldDB" id="A0A9W9ZGU2"/>
<feature type="region of interest" description="Disordered" evidence="1">
    <location>
        <begin position="233"/>
        <end position="282"/>
    </location>
</feature>
<dbReference type="InterPro" id="IPR009061">
    <property type="entry name" value="DNA-bd_dom_put_sf"/>
</dbReference>
<keyword evidence="4" id="KW-1185">Reference proteome</keyword>
<accession>A0A9W9ZGU2</accession>
<feature type="compositionally biased region" description="Basic and acidic residues" evidence="1">
    <location>
        <begin position="295"/>
        <end position="306"/>
    </location>
</feature>
<dbReference type="OrthoDB" id="5981910at2759"/>
<feature type="compositionally biased region" description="Basic and acidic residues" evidence="1">
    <location>
        <begin position="138"/>
        <end position="148"/>
    </location>
</feature>
<feature type="compositionally biased region" description="Basic residues" evidence="1">
    <location>
        <begin position="389"/>
        <end position="400"/>
    </location>
</feature>
<dbReference type="EMBL" id="MU826354">
    <property type="protein sequence ID" value="KAJ7380228.1"/>
    <property type="molecule type" value="Genomic_DNA"/>
</dbReference>
<proteinExistence type="predicted"/>
<feature type="compositionally biased region" description="Polar residues" evidence="1">
    <location>
        <begin position="117"/>
        <end position="131"/>
    </location>
</feature>
<organism evidence="3 4">
    <name type="scientific">Desmophyllum pertusum</name>
    <dbReference type="NCBI Taxonomy" id="174260"/>
    <lineage>
        <taxon>Eukaryota</taxon>
        <taxon>Metazoa</taxon>
        <taxon>Cnidaria</taxon>
        <taxon>Anthozoa</taxon>
        <taxon>Hexacorallia</taxon>
        <taxon>Scleractinia</taxon>
        <taxon>Caryophylliina</taxon>
        <taxon>Caryophylliidae</taxon>
        <taxon>Desmophyllum</taxon>
    </lineage>
</organism>
<name>A0A9W9ZGU2_9CNID</name>
<feature type="region of interest" description="Disordered" evidence="1">
    <location>
        <begin position="340"/>
        <end position="404"/>
    </location>
</feature>
<protein>
    <submittedName>
        <fullName evidence="3">SKI DACH domain containing 1</fullName>
    </submittedName>
</protein>
<comment type="caution">
    <text evidence="3">The sequence shown here is derived from an EMBL/GenBank/DDBJ whole genome shotgun (WGS) entry which is preliminary data.</text>
</comment>
<dbReference type="Pfam" id="PF02437">
    <property type="entry name" value="Ski_Sno_DHD"/>
    <property type="match status" value="1"/>
</dbReference>
<feature type="compositionally biased region" description="Polar residues" evidence="1">
    <location>
        <begin position="348"/>
        <end position="358"/>
    </location>
</feature>